<dbReference type="PANTHER" id="PTHR43433:SF5">
    <property type="entry name" value="AB HYDROLASE-1 DOMAIN-CONTAINING PROTEIN"/>
    <property type="match status" value="1"/>
</dbReference>
<gene>
    <name evidence="3" type="ORF">FBY41_4454</name>
</gene>
<dbReference type="PANTHER" id="PTHR43433">
    <property type="entry name" value="HYDROLASE, ALPHA/BETA FOLD FAMILY PROTEIN"/>
    <property type="match status" value="1"/>
</dbReference>
<dbReference type="Gene3D" id="3.40.50.1820">
    <property type="entry name" value="alpha/beta hydrolase"/>
    <property type="match status" value="1"/>
</dbReference>
<sequence length="279" mass="29626">MTTQTSTVEQTTSADGTTIAYERYGSGPVVALVGGAFCDRGALRDLAMNLAEHGFTGVTYDRRGRGDSGDTQPGAGNLRRDAVQREIEDLTAVIEANRESDSPAYVFGVSSGGALVIEALAAGAPIDKGSAIEVPYRSEAWPPAPDDYIGTLERFEAAGDREGILRYFNHEVVGMPDEMVDGMVGTPMWEPMLAMTYTLKYDGLCLGGDEQGLPTETLAKVTVPFLAVCSSGTAMPWLHDSAQVLADALPHARAVELPGAFHEVPAPVLAPVLAEFFRS</sequence>
<accession>A0A543H9V7</accession>
<comment type="caution">
    <text evidence="3">The sequence shown here is derived from an EMBL/GenBank/DDBJ whole genome shotgun (WGS) entry which is preliminary data.</text>
</comment>
<dbReference type="RefSeq" id="WP_141847255.1">
    <property type="nucleotide sequence ID" value="NZ_VFPM01000005.1"/>
</dbReference>
<dbReference type="Pfam" id="PF12697">
    <property type="entry name" value="Abhydrolase_6"/>
    <property type="match status" value="1"/>
</dbReference>
<evidence type="ECO:0000259" key="2">
    <source>
        <dbReference type="Pfam" id="PF12697"/>
    </source>
</evidence>
<dbReference type="GO" id="GO:0046503">
    <property type="term" value="P:glycerolipid catabolic process"/>
    <property type="evidence" value="ECO:0007669"/>
    <property type="project" value="TreeGrafter"/>
</dbReference>
<evidence type="ECO:0000256" key="1">
    <source>
        <dbReference type="SAM" id="MobiDB-lite"/>
    </source>
</evidence>
<evidence type="ECO:0000313" key="4">
    <source>
        <dbReference type="Proteomes" id="UP000316747"/>
    </source>
</evidence>
<dbReference type="EMBL" id="VFPM01000005">
    <property type="protein sequence ID" value="TQM55126.1"/>
    <property type="molecule type" value="Genomic_DNA"/>
</dbReference>
<protein>
    <submittedName>
        <fullName evidence="3">Alpha-beta hydrolase superfamily lysophospholipase</fullName>
    </submittedName>
</protein>
<keyword evidence="4" id="KW-1185">Reference proteome</keyword>
<organism evidence="3 4">
    <name type="scientific">Humibacillus xanthopallidus</name>
    <dbReference type="NCBI Taxonomy" id="412689"/>
    <lineage>
        <taxon>Bacteria</taxon>
        <taxon>Bacillati</taxon>
        <taxon>Actinomycetota</taxon>
        <taxon>Actinomycetes</taxon>
        <taxon>Micrococcales</taxon>
        <taxon>Intrasporangiaceae</taxon>
        <taxon>Humibacillus</taxon>
    </lineage>
</organism>
<dbReference type="Proteomes" id="UP000316747">
    <property type="component" value="Unassembled WGS sequence"/>
</dbReference>
<dbReference type="SUPFAM" id="SSF53474">
    <property type="entry name" value="alpha/beta-Hydrolases"/>
    <property type="match status" value="1"/>
</dbReference>
<dbReference type="OrthoDB" id="63519at2"/>
<name>A0A543H9V7_9MICO</name>
<reference evidence="3 4" key="1">
    <citation type="submission" date="2019-06" db="EMBL/GenBank/DDBJ databases">
        <title>Genome sequencing of plant associated microbes to promote plant fitness in Sorghum bicolor and Oryza sativa.</title>
        <authorList>
            <person name="Coleman-Derr D."/>
        </authorList>
    </citation>
    <scope>NUCLEOTIDE SEQUENCE [LARGE SCALE GENOMIC DNA]</scope>
    <source>
        <strain evidence="3 4">KV-663</strain>
    </source>
</reference>
<dbReference type="GO" id="GO:0004806">
    <property type="term" value="F:triacylglycerol lipase activity"/>
    <property type="evidence" value="ECO:0007669"/>
    <property type="project" value="TreeGrafter"/>
</dbReference>
<dbReference type="InterPro" id="IPR000073">
    <property type="entry name" value="AB_hydrolase_1"/>
</dbReference>
<dbReference type="InterPro" id="IPR029058">
    <property type="entry name" value="AB_hydrolase_fold"/>
</dbReference>
<dbReference type="InterPro" id="IPR050471">
    <property type="entry name" value="AB_hydrolase"/>
</dbReference>
<feature type="domain" description="AB hydrolase-1" evidence="2">
    <location>
        <begin position="48"/>
        <end position="262"/>
    </location>
</feature>
<evidence type="ECO:0000313" key="3">
    <source>
        <dbReference type="EMBL" id="TQM55126.1"/>
    </source>
</evidence>
<keyword evidence="3" id="KW-0378">Hydrolase</keyword>
<feature type="region of interest" description="Disordered" evidence="1">
    <location>
        <begin position="58"/>
        <end position="79"/>
    </location>
</feature>
<dbReference type="AlphaFoldDB" id="A0A543H9V7"/>
<proteinExistence type="predicted"/>